<proteinExistence type="predicted"/>
<dbReference type="STRING" id="1907939.BKL49_05025"/>
<dbReference type="AlphaFoldDB" id="A0A1V3JQ03"/>
<dbReference type="EMBL" id="MLHQ01000011">
    <property type="protein sequence ID" value="OOF58906.1"/>
    <property type="molecule type" value="Genomic_DNA"/>
</dbReference>
<evidence type="ECO:0000313" key="1">
    <source>
        <dbReference type="EMBL" id="OOF58906.1"/>
    </source>
</evidence>
<dbReference type="OrthoDB" id="5687401at2"/>
<reference evidence="1 2" key="1">
    <citation type="submission" date="2016-10" db="EMBL/GenBank/DDBJ databases">
        <title>Rodentibacter gen. nov. and new species.</title>
        <authorList>
            <person name="Christensen H."/>
        </authorList>
    </citation>
    <scope>NUCLEOTIDE SEQUENCE [LARGE SCALE GENOMIC DNA]</scope>
    <source>
        <strain evidence="1 2">Ac151</strain>
    </source>
</reference>
<keyword evidence="2" id="KW-1185">Reference proteome</keyword>
<evidence type="ECO:0000313" key="2">
    <source>
        <dbReference type="Proteomes" id="UP000188602"/>
    </source>
</evidence>
<gene>
    <name evidence="1" type="ORF">BKL49_05025</name>
</gene>
<sequence>MQEHIIELSNRYALKLRNGLYVLYQITFNENGTYERTGGKVCKNLLSVIDTLIYCELEKEEAATLTEIAKQLGAIQAEVQRIAEIQQEYAHA</sequence>
<dbReference type="Proteomes" id="UP000188602">
    <property type="component" value="Unassembled WGS sequence"/>
</dbReference>
<organism evidence="1 2">
    <name type="scientific">Rodentibacter myodis</name>
    <dbReference type="NCBI Taxonomy" id="1907939"/>
    <lineage>
        <taxon>Bacteria</taxon>
        <taxon>Pseudomonadati</taxon>
        <taxon>Pseudomonadota</taxon>
        <taxon>Gammaproteobacteria</taxon>
        <taxon>Pasteurellales</taxon>
        <taxon>Pasteurellaceae</taxon>
        <taxon>Rodentibacter</taxon>
    </lineage>
</organism>
<protein>
    <recommendedName>
        <fullName evidence="3">DUF5405 domain-containing protein</fullName>
    </recommendedName>
</protein>
<comment type="caution">
    <text evidence="1">The sequence shown here is derived from an EMBL/GenBank/DDBJ whole genome shotgun (WGS) entry which is preliminary data.</text>
</comment>
<accession>A0A1V3JQ03</accession>
<name>A0A1V3JQ03_9PAST</name>
<evidence type="ECO:0008006" key="3">
    <source>
        <dbReference type="Google" id="ProtNLM"/>
    </source>
</evidence>
<dbReference type="RefSeq" id="WP_077423536.1">
    <property type="nucleotide sequence ID" value="NZ_MLHQ01000011.1"/>
</dbReference>